<protein>
    <submittedName>
        <fullName evidence="9">Acyl-ACP--UDP-N-acetylglucosamine O-acyltransferase</fullName>
        <ecNumber evidence="9">2.3.1.129</ecNumber>
    </submittedName>
</protein>
<keyword evidence="5" id="KW-0443">Lipid metabolism</keyword>
<dbReference type="InterPro" id="IPR001451">
    <property type="entry name" value="Hexapep"/>
</dbReference>
<reference evidence="9 10" key="1">
    <citation type="submission" date="2019-02" db="EMBL/GenBank/DDBJ databases">
        <title>Isolation and identification of novel species under the genus Muribaculum.</title>
        <authorList>
            <person name="Miyake S."/>
            <person name="Ding Y."/>
            <person name="Low A."/>
            <person name="Soh M."/>
            <person name="Seedorf H."/>
        </authorList>
    </citation>
    <scope>NUCLEOTIDE SEQUENCE [LARGE SCALE GENOMIC DNA]</scope>
    <source>
        <strain evidence="9 10">TLL-A4</strain>
    </source>
</reference>
<sequence>MISPLAHVDPSAKIGNNVTIHPFAYIDANVEIGDDCEIMPYASIMNGTRMGKHNKVYQGAIIGADPQDFRWKGEKTYCTIGDNNVIREHVIINRGIRSTGSTVIGDDCFIMADAHIGHDSLIKGRSVIGNGVTLAGDCTVGQCTILSSNAIMHERSEVGDWVLIKGGCRIVGNVPPYVIIAHNPAVYYGINAVIMRKHGFTDDQIDDVAKSYRHIYQSGTSVFNAVKRVEADVAPSDIRSNIIDFIRNHDLKIVAIPLDYE</sequence>
<evidence type="ECO:0000256" key="3">
    <source>
        <dbReference type="ARBA" id="ARBA00022556"/>
    </source>
</evidence>
<evidence type="ECO:0000313" key="9">
    <source>
        <dbReference type="EMBL" id="QCD36157.1"/>
    </source>
</evidence>
<keyword evidence="6 9" id="KW-0012">Acyltransferase</keyword>
<dbReference type="KEGG" id="mgod:E7746_09845"/>
<keyword evidence="1" id="KW-0963">Cytoplasm</keyword>
<dbReference type="InterPro" id="IPR037157">
    <property type="entry name" value="Acetyltransf_C_sf"/>
</dbReference>
<dbReference type="InterPro" id="IPR011004">
    <property type="entry name" value="Trimer_LpxA-like_sf"/>
</dbReference>
<dbReference type="OrthoDB" id="9807278at2"/>
<evidence type="ECO:0000256" key="5">
    <source>
        <dbReference type="ARBA" id="ARBA00023098"/>
    </source>
</evidence>
<keyword evidence="3" id="KW-0441">Lipid A biosynthesis</keyword>
<evidence type="ECO:0000313" key="10">
    <source>
        <dbReference type="Proteomes" id="UP000297031"/>
    </source>
</evidence>
<dbReference type="Pfam" id="PF00132">
    <property type="entry name" value="Hexapep"/>
    <property type="match status" value="1"/>
</dbReference>
<accession>A0A4V1D1R8</accession>
<evidence type="ECO:0000259" key="7">
    <source>
        <dbReference type="Pfam" id="PF13720"/>
    </source>
</evidence>
<dbReference type="RefSeq" id="WP_123396232.1">
    <property type="nucleotide sequence ID" value="NZ_CP039393.1"/>
</dbReference>
<dbReference type="PANTHER" id="PTHR43480:SF1">
    <property type="entry name" value="ACYL-[ACYL-CARRIER-PROTEIN]--UDP-N-ACETYLGLUCOSAMINE O-ACYLTRANSFERASE, MITOCHONDRIAL-RELATED"/>
    <property type="match status" value="1"/>
</dbReference>
<gene>
    <name evidence="9" type="primary">lpxA</name>
    <name evidence="9" type="ORF">E7746_09845</name>
</gene>
<proteinExistence type="predicted"/>
<dbReference type="EMBL" id="CP039393">
    <property type="protein sequence ID" value="QCD36157.1"/>
    <property type="molecule type" value="Genomic_DNA"/>
</dbReference>
<dbReference type="PIRSF" id="PIRSF000456">
    <property type="entry name" value="UDP-GlcNAc_acltr"/>
    <property type="match status" value="1"/>
</dbReference>
<dbReference type="NCBIfam" id="TIGR01852">
    <property type="entry name" value="lipid_A_lpxA"/>
    <property type="match status" value="1"/>
</dbReference>
<name>A0A4V1D1R8_9BACT</name>
<feature type="domain" description="UDP N-acetylglucosamine O-acyltransferase C-terminal" evidence="7">
    <location>
        <begin position="174"/>
        <end position="250"/>
    </location>
</feature>
<evidence type="ECO:0000256" key="2">
    <source>
        <dbReference type="ARBA" id="ARBA00022516"/>
    </source>
</evidence>
<dbReference type="PANTHER" id="PTHR43480">
    <property type="entry name" value="ACYL-[ACYL-CARRIER-PROTEIN]--UDP-N-ACETYLGLUCOSAMINE O-ACYLTRANSFERASE"/>
    <property type="match status" value="1"/>
</dbReference>
<keyword evidence="2" id="KW-0444">Lipid biosynthesis</keyword>
<dbReference type="NCBIfam" id="NF003657">
    <property type="entry name" value="PRK05289.1"/>
    <property type="match status" value="1"/>
</dbReference>
<dbReference type="InterPro" id="IPR010137">
    <property type="entry name" value="Lipid_A_LpxA"/>
</dbReference>
<dbReference type="GO" id="GO:0008780">
    <property type="term" value="F:acyl-[acyl-carrier-protein]-UDP-N-acetylglucosamine O-acyltransferase activity"/>
    <property type="evidence" value="ECO:0007669"/>
    <property type="project" value="UniProtKB-EC"/>
</dbReference>
<dbReference type="EC" id="2.3.1.129" evidence="9"/>
<keyword evidence="10" id="KW-1185">Reference proteome</keyword>
<feature type="domain" description="Mannose-1-phosphate guanyltransferase C-terminal" evidence="8">
    <location>
        <begin position="6"/>
        <end position="95"/>
    </location>
</feature>
<organism evidence="9 10">
    <name type="scientific">Muribaculum gordoncarteri</name>
    <dbReference type="NCBI Taxonomy" id="2530390"/>
    <lineage>
        <taxon>Bacteria</taxon>
        <taxon>Pseudomonadati</taxon>
        <taxon>Bacteroidota</taxon>
        <taxon>Bacteroidia</taxon>
        <taxon>Bacteroidales</taxon>
        <taxon>Muribaculaceae</taxon>
        <taxon>Muribaculum</taxon>
    </lineage>
</organism>
<keyword evidence="4 9" id="KW-0808">Transferase</keyword>
<dbReference type="AlphaFoldDB" id="A0A4V1D1R8"/>
<dbReference type="InterPro" id="IPR056729">
    <property type="entry name" value="GMPPB_C"/>
</dbReference>
<dbReference type="Gene3D" id="2.160.10.10">
    <property type="entry name" value="Hexapeptide repeat proteins"/>
    <property type="match status" value="1"/>
</dbReference>
<dbReference type="Pfam" id="PF25087">
    <property type="entry name" value="GMPPB_C"/>
    <property type="match status" value="1"/>
</dbReference>
<dbReference type="SUPFAM" id="SSF51161">
    <property type="entry name" value="Trimeric LpxA-like enzymes"/>
    <property type="match status" value="1"/>
</dbReference>
<evidence type="ECO:0000256" key="6">
    <source>
        <dbReference type="ARBA" id="ARBA00023315"/>
    </source>
</evidence>
<dbReference type="GO" id="GO:0009245">
    <property type="term" value="P:lipid A biosynthetic process"/>
    <property type="evidence" value="ECO:0007669"/>
    <property type="project" value="UniProtKB-KW"/>
</dbReference>
<evidence type="ECO:0000256" key="1">
    <source>
        <dbReference type="ARBA" id="ARBA00022490"/>
    </source>
</evidence>
<evidence type="ECO:0000256" key="4">
    <source>
        <dbReference type="ARBA" id="ARBA00022679"/>
    </source>
</evidence>
<evidence type="ECO:0000259" key="8">
    <source>
        <dbReference type="Pfam" id="PF25087"/>
    </source>
</evidence>
<dbReference type="InterPro" id="IPR029098">
    <property type="entry name" value="Acetyltransf_C"/>
</dbReference>
<dbReference type="GO" id="GO:0016020">
    <property type="term" value="C:membrane"/>
    <property type="evidence" value="ECO:0007669"/>
    <property type="project" value="GOC"/>
</dbReference>
<dbReference type="Pfam" id="PF13720">
    <property type="entry name" value="Acetyltransf_11"/>
    <property type="match status" value="1"/>
</dbReference>
<dbReference type="Proteomes" id="UP000297031">
    <property type="component" value="Chromosome"/>
</dbReference>
<dbReference type="Gene3D" id="1.20.1180.10">
    <property type="entry name" value="Udp N-acetylglucosamine O-acyltransferase, C-terminal domain"/>
    <property type="match status" value="1"/>
</dbReference>